<evidence type="ECO:0000313" key="1">
    <source>
        <dbReference type="EMBL" id="GGP25111.1"/>
    </source>
</evidence>
<dbReference type="EMBL" id="BMLY01000001">
    <property type="protein sequence ID" value="GGP25111.1"/>
    <property type="molecule type" value="Genomic_DNA"/>
</dbReference>
<dbReference type="Proteomes" id="UP000621859">
    <property type="component" value="Unassembled WGS sequence"/>
</dbReference>
<proteinExistence type="predicted"/>
<accession>A0ABQ2PIF1</accession>
<comment type="caution">
    <text evidence="1">The sequence shown here is derived from an EMBL/GenBank/DDBJ whole genome shotgun (WGS) entry which is preliminary data.</text>
</comment>
<name>A0ABQ2PIF1_9NEIS</name>
<evidence type="ECO:0000313" key="2">
    <source>
        <dbReference type="Proteomes" id="UP000621859"/>
    </source>
</evidence>
<sequence>MTICRGQALIRALLRQAPPGFRQQDQDLYPNWLAIRAGLAAVPDAAIAPASYPCVGLPPTSLHALS</sequence>
<organism evidence="1 2">
    <name type="scientific">Silvimonas amylolytica</name>
    <dbReference type="NCBI Taxonomy" id="449663"/>
    <lineage>
        <taxon>Bacteria</taxon>
        <taxon>Pseudomonadati</taxon>
        <taxon>Pseudomonadota</taxon>
        <taxon>Betaproteobacteria</taxon>
        <taxon>Neisseriales</taxon>
        <taxon>Chitinibacteraceae</taxon>
        <taxon>Silvimonas</taxon>
    </lineage>
</organism>
<protein>
    <submittedName>
        <fullName evidence="1">Uncharacterized protein</fullName>
    </submittedName>
</protein>
<keyword evidence="2" id="KW-1185">Reference proteome</keyword>
<gene>
    <name evidence="1" type="ORF">GCM10010971_09300</name>
</gene>
<reference evidence="2" key="1">
    <citation type="journal article" date="2019" name="Int. J. Syst. Evol. Microbiol.">
        <title>The Global Catalogue of Microorganisms (GCM) 10K type strain sequencing project: providing services to taxonomists for standard genome sequencing and annotation.</title>
        <authorList>
            <consortium name="The Broad Institute Genomics Platform"/>
            <consortium name="The Broad Institute Genome Sequencing Center for Infectious Disease"/>
            <person name="Wu L."/>
            <person name="Ma J."/>
        </authorList>
    </citation>
    <scope>NUCLEOTIDE SEQUENCE [LARGE SCALE GENOMIC DNA]</scope>
    <source>
        <strain evidence="2">CGMCC 1.8860</strain>
    </source>
</reference>